<keyword evidence="5" id="KW-1185">Reference proteome</keyword>
<dbReference type="PANTHER" id="PTHR44757">
    <property type="entry name" value="DIGUANYLATE CYCLASE DGCP"/>
    <property type="match status" value="1"/>
</dbReference>
<sequence length="782" mass="85337">MRRSLAPYEADEPLAASFRAKQLQAMLRLTPLSMLVNLFNAGFLAYRLADQSAWLWGWLLVLLFFAYQAMAAWYRAQRRSTRQTASRKAMRRAFRHALGLGALWGALPALLLSSVEVQDQQMLITISCGMICAGGFALVTVPAAAIAYVLVMTAGSMVGLLRTSLPGAEILFCLLVAYSLIVVASVQVMAKSYGSRLVAEADAAHKQQIVGLLLRDFEENSSDFLWELAPNGQLGHASSRLNRALQFDPQQDTAFSLVALIARTHLQQPARVPADAGHYLGQLQTALSTPLPFRDLLVPVVIGDALRWWALTAKPVWPGSSGAPGTPISQVTPGWRGVGADVTDRKHAEDAMHRLAHFDALTGLANRRHFQHRLQQLCGHDGSTPGSAALLCIDMDNFKRVNDAYGHANGDLLLKAVAQRMTSTIRGRDLVARLGGDEFAILLDGVTEVDEARCFATRLMQAIEQPCDLSGISFTPHTSMGIAFLPRDGQQPDEILHHADLALYEAKARGRRQAQFFCMAMDEKAQRRIALEDGLRQALAQRAMHLVYQPQISLRTHQITGVEALLRWSSPRFGNVSPAEFIPVAEEAGLIRDIGLWVLETACTAAHQLPAGLLVAVNLSACQFDDELLVDKILEVVARSGLPAERLELEITESVFLKDTEDVLTALHRLRAAGIRIALDDFGVGYSSLAYLRSFPFHKLKIDRSFVMAILQSAESQAIVRSVIDLASALHMETTAEGIETAEQAALLTQLACTTGQGYHFARPLPLEAATAFAATHLAPGA</sequence>
<reference evidence="4 5" key="1">
    <citation type="submission" date="2023-07" db="EMBL/GenBank/DDBJ databases">
        <title>Sorghum-associated microbial communities from plants grown in Nebraska, USA.</title>
        <authorList>
            <person name="Schachtman D."/>
        </authorList>
    </citation>
    <scope>NUCLEOTIDE SEQUENCE [LARGE SCALE GENOMIC DNA]</scope>
    <source>
        <strain evidence="4 5">BE313</strain>
    </source>
</reference>
<feature type="transmembrane region" description="Helical" evidence="1">
    <location>
        <begin position="29"/>
        <end position="49"/>
    </location>
</feature>
<dbReference type="Gene3D" id="3.30.70.270">
    <property type="match status" value="1"/>
</dbReference>
<dbReference type="PROSITE" id="PS50883">
    <property type="entry name" value="EAL"/>
    <property type="match status" value="1"/>
</dbReference>
<dbReference type="InterPro" id="IPR029787">
    <property type="entry name" value="Nucleotide_cyclase"/>
</dbReference>
<comment type="caution">
    <text evidence="4">The sequence shown here is derived from an EMBL/GenBank/DDBJ whole genome shotgun (WGS) entry which is preliminary data.</text>
</comment>
<dbReference type="Pfam" id="PF00563">
    <property type="entry name" value="EAL"/>
    <property type="match status" value="1"/>
</dbReference>
<dbReference type="Proteomes" id="UP001180487">
    <property type="component" value="Unassembled WGS sequence"/>
</dbReference>
<proteinExistence type="predicted"/>
<dbReference type="PANTHER" id="PTHR44757:SF2">
    <property type="entry name" value="BIOFILM ARCHITECTURE MAINTENANCE PROTEIN MBAA"/>
    <property type="match status" value="1"/>
</dbReference>
<feature type="transmembrane region" description="Helical" evidence="1">
    <location>
        <begin position="97"/>
        <end position="115"/>
    </location>
</feature>
<dbReference type="SUPFAM" id="SSF55073">
    <property type="entry name" value="Nucleotide cyclase"/>
    <property type="match status" value="1"/>
</dbReference>
<dbReference type="InterPro" id="IPR000160">
    <property type="entry name" value="GGDEF_dom"/>
</dbReference>
<dbReference type="CDD" id="cd01949">
    <property type="entry name" value="GGDEF"/>
    <property type="match status" value="1"/>
</dbReference>
<dbReference type="InterPro" id="IPR001633">
    <property type="entry name" value="EAL_dom"/>
</dbReference>
<dbReference type="InterPro" id="IPR043128">
    <property type="entry name" value="Rev_trsase/Diguanyl_cyclase"/>
</dbReference>
<evidence type="ECO:0000259" key="2">
    <source>
        <dbReference type="PROSITE" id="PS50883"/>
    </source>
</evidence>
<feature type="transmembrane region" description="Helical" evidence="1">
    <location>
        <begin position="121"/>
        <end position="150"/>
    </location>
</feature>
<dbReference type="SMART" id="SM00052">
    <property type="entry name" value="EAL"/>
    <property type="match status" value="1"/>
</dbReference>
<feature type="domain" description="GGDEF" evidence="3">
    <location>
        <begin position="386"/>
        <end position="519"/>
    </location>
</feature>
<keyword evidence="1" id="KW-0812">Transmembrane</keyword>
<keyword evidence="1" id="KW-1133">Transmembrane helix</keyword>
<feature type="transmembrane region" description="Helical" evidence="1">
    <location>
        <begin position="55"/>
        <end position="76"/>
    </location>
</feature>
<dbReference type="PROSITE" id="PS50887">
    <property type="entry name" value="GGDEF"/>
    <property type="match status" value="1"/>
</dbReference>
<dbReference type="EMBL" id="JAVDXT010000002">
    <property type="protein sequence ID" value="MDR7377718.1"/>
    <property type="molecule type" value="Genomic_DNA"/>
</dbReference>
<evidence type="ECO:0000256" key="1">
    <source>
        <dbReference type="SAM" id="Phobius"/>
    </source>
</evidence>
<dbReference type="Gene3D" id="3.20.20.450">
    <property type="entry name" value="EAL domain"/>
    <property type="match status" value="1"/>
</dbReference>
<gene>
    <name evidence="4" type="ORF">J2X19_002397</name>
</gene>
<dbReference type="RefSeq" id="WP_310373324.1">
    <property type="nucleotide sequence ID" value="NZ_JAVDXT010000002.1"/>
</dbReference>
<evidence type="ECO:0000313" key="4">
    <source>
        <dbReference type="EMBL" id="MDR7377718.1"/>
    </source>
</evidence>
<organism evidence="4 5">
    <name type="scientific">Rhodoferax ferrireducens</name>
    <dbReference type="NCBI Taxonomy" id="192843"/>
    <lineage>
        <taxon>Bacteria</taxon>
        <taxon>Pseudomonadati</taxon>
        <taxon>Pseudomonadota</taxon>
        <taxon>Betaproteobacteria</taxon>
        <taxon>Burkholderiales</taxon>
        <taxon>Comamonadaceae</taxon>
        <taxon>Rhodoferax</taxon>
    </lineage>
</organism>
<dbReference type="NCBIfam" id="TIGR00254">
    <property type="entry name" value="GGDEF"/>
    <property type="match status" value="1"/>
</dbReference>
<dbReference type="SMART" id="SM00267">
    <property type="entry name" value="GGDEF"/>
    <property type="match status" value="1"/>
</dbReference>
<evidence type="ECO:0000259" key="3">
    <source>
        <dbReference type="PROSITE" id="PS50887"/>
    </source>
</evidence>
<accession>A0ABU2C8S4</accession>
<feature type="domain" description="EAL" evidence="2">
    <location>
        <begin position="528"/>
        <end position="778"/>
    </location>
</feature>
<protein>
    <submittedName>
        <fullName evidence="4">Diguanylate cyclase (GGDEF)-like protein</fullName>
    </submittedName>
</protein>
<evidence type="ECO:0000313" key="5">
    <source>
        <dbReference type="Proteomes" id="UP001180487"/>
    </source>
</evidence>
<dbReference type="CDD" id="cd01948">
    <property type="entry name" value="EAL"/>
    <property type="match status" value="1"/>
</dbReference>
<dbReference type="InterPro" id="IPR035919">
    <property type="entry name" value="EAL_sf"/>
</dbReference>
<feature type="transmembrane region" description="Helical" evidence="1">
    <location>
        <begin position="170"/>
        <end position="190"/>
    </location>
</feature>
<dbReference type="SUPFAM" id="SSF141868">
    <property type="entry name" value="EAL domain-like"/>
    <property type="match status" value="1"/>
</dbReference>
<name>A0ABU2C8S4_9BURK</name>
<dbReference type="Pfam" id="PF00990">
    <property type="entry name" value="GGDEF"/>
    <property type="match status" value="1"/>
</dbReference>
<keyword evidence="1" id="KW-0472">Membrane</keyword>
<dbReference type="InterPro" id="IPR052155">
    <property type="entry name" value="Biofilm_reg_signaling"/>
</dbReference>